<accession>A0A1Z3N677</accession>
<evidence type="ECO:0000256" key="1">
    <source>
        <dbReference type="SAM" id="SignalP"/>
    </source>
</evidence>
<sequence>MKQLVPILFLIFGSAAAKAASHSLFCQRPYHSDIFNTDLRITVSKEPTLQVLWIDTHIPYGIRPMPYQIQTLECRNNGVSIVAGDADIERHVELHVDGDQGKLVYLDGQGPKDPAIIYTCFPDTIRNFCAGN</sequence>
<dbReference type="AlphaFoldDB" id="A0A1Z3N677"/>
<dbReference type="RefSeq" id="WP_088564578.1">
    <property type="nucleotide sequence ID" value="NZ_CP020946.1"/>
</dbReference>
<evidence type="ECO:0000313" key="2">
    <source>
        <dbReference type="EMBL" id="ASD62992.1"/>
    </source>
</evidence>
<proteinExistence type="predicted"/>
<feature type="signal peptide" evidence="1">
    <location>
        <begin position="1"/>
        <end position="19"/>
    </location>
</feature>
<dbReference type="Proteomes" id="UP000197003">
    <property type="component" value="Chromosome"/>
</dbReference>
<gene>
    <name evidence="2" type="ORF">B9G79_05115</name>
</gene>
<dbReference type="EMBL" id="CP020946">
    <property type="protein sequence ID" value="ASD62992.1"/>
    <property type="molecule type" value="Genomic_DNA"/>
</dbReference>
<organism evidence="2 3">
    <name type="scientific">Bdellovibrio bacteriovorus</name>
    <dbReference type="NCBI Taxonomy" id="959"/>
    <lineage>
        <taxon>Bacteria</taxon>
        <taxon>Pseudomonadati</taxon>
        <taxon>Bdellovibrionota</taxon>
        <taxon>Bdellovibrionia</taxon>
        <taxon>Bdellovibrionales</taxon>
        <taxon>Pseudobdellovibrionaceae</taxon>
        <taxon>Bdellovibrio</taxon>
    </lineage>
</organism>
<protein>
    <submittedName>
        <fullName evidence="2">Uncharacterized protein</fullName>
    </submittedName>
</protein>
<dbReference type="OrthoDB" id="9829494at2"/>
<name>A0A1Z3N677_BDEBC</name>
<reference evidence="2 3" key="1">
    <citation type="submission" date="2017-04" db="EMBL/GenBank/DDBJ databases">
        <title>Whole genome sequence of Bdellovibrio bacteriovorus strain SSB218315.</title>
        <authorList>
            <person name="Oyedara O."/>
            <person name="Rodriguez-Perez M.A."/>
        </authorList>
    </citation>
    <scope>NUCLEOTIDE SEQUENCE [LARGE SCALE GENOMIC DNA]</scope>
    <source>
        <strain evidence="2 3">SSB218315</strain>
    </source>
</reference>
<evidence type="ECO:0000313" key="3">
    <source>
        <dbReference type="Proteomes" id="UP000197003"/>
    </source>
</evidence>
<keyword evidence="1" id="KW-0732">Signal</keyword>
<feature type="chain" id="PRO_5013187470" evidence="1">
    <location>
        <begin position="20"/>
        <end position="132"/>
    </location>
</feature>